<feature type="transmembrane region" description="Helical" evidence="1">
    <location>
        <begin position="12"/>
        <end position="35"/>
    </location>
</feature>
<name>W0FRS9_9BACT</name>
<dbReference type="Pfam" id="PF18952">
    <property type="entry name" value="DUF5696"/>
    <property type="match status" value="1"/>
</dbReference>
<evidence type="ECO:0000256" key="1">
    <source>
        <dbReference type="SAM" id="Phobius"/>
    </source>
</evidence>
<accession>W0FRS9</accession>
<dbReference type="AlphaFoldDB" id="W0FRS9"/>
<protein>
    <submittedName>
        <fullName evidence="2">Uncharacterized protein</fullName>
    </submittedName>
</protein>
<keyword evidence="1" id="KW-1133">Transmembrane helix</keyword>
<reference evidence="2" key="1">
    <citation type="journal article" date="2013" name="PLoS ONE">
        <title>Metagenomic insights into the carbohydrate-active enzymes carried by the microorganisms adhering to solid digesta in the rumen of cows.</title>
        <authorList>
            <person name="Wang L."/>
            <person name="Hatem A."/>
            <person name="Catalyurek U.V."/>
            <person name="Morrison M."/>
            <person name="Yu Z."/>
        </authorList>
    </citation>
    <scope>NUCLEOTIDE SEQUENCE</scope>
</reference>
<dbReference type="InterPro" id="IPR043751">
    <property type="entry name" value="DUF5696"/>
</dbReference>
<dbReference type="EMBL" id="KC246871">
    <property type="protein sequence ID" value="AHF26219.1"/>
    <property type="molecule type" value="Genomic_DNA"/>
</dbReference>
<proteinExistence type="predicted"/>
<organism evidence="2">
    <name type="scientific">uncultured bacterium Contigcl_1792</name>
    <dbReference type="NCBI Taxonomy" id="1393663"/>
    <lineage>
        <taxon>Bacteria</taxon>
        <taxon>environmental samples</taxon>
    </lineage>
</organism>
<evidence type="ECO:0000313" key="2">
    <source>
        <dbReference type="EMBL" id="AHF26219.1"/>
    </source>
</evidence>
<keyword evidence="1" id="KW-0472">Membrane</keyword>
<sequence>MMDMRKKSLLRRLIPWIIALAALAALVFFVFVPMYSQTEKTFGRDAEVFFYDGDGKALTMENDRLKFEMDGSTTQFSVTNKNTGKVWYSNPVDRDKDPIAKGINADLLSSTLNLAYYDAQSLNEINNFTSTIQNQSYRILPQEDGSIRVDYAIGKIERVFMIPSAITKERYTEFAGKMSKKSKKKLGNYYSLYEPSKLNKKSNKDEVIALFPSVTEQPLYILQDIDAKRKEDVEGFFQEAGYTAEDYEIDMQLMVGEKSTSGPVFNISVIYRLDGNDLVVELPYSEVRCSSDYPIVNIGLLPLFGAGGASDTGYMLVPEGSGALINFNNGKRSQNAYYANLFGWDYGTKRTEVVNETEAPFGVFGISYEDGSFICIMEDGNSYGAVSADIAGRVHSYNLVYPKYSVLHYDNYKVTGRTAKLLLMYEQEIPGDTVVQRYRILDEGGYVAMGKAYGDYLRAMPEMKAESASAELPVNVELVGAIDKMVARFGVPMDTVVPTTTFTEASGIMNDLLDAGISDLNLRYTGWSNGGVNQKVLTGVHTLGELGGDGALKKLIAEAKEKGVDLFLDGISCFAYDSGLLEGFIPYEHAGRFTTREIIKIYPYDIVTYRESTWTDSPFYLLRPGYAKQYADNLIKALADRQVTGVAFRDIGNLLSGDYYDRDTVTREQVKAMNIETLQKADQAGLKVSIKEGNEYALPYADLITDMNLTGSAYGILDEEVPFFQIAIHGLKDYTSEAINLAGDYKTLLLECAEYGAGLNFTVMASDTSILKDSAYSCYTSAGYQPWKDEIITTILQYQKDMSGLNRQRITGHEILADGVSATVYEDGTKVYVNYTEADYTSGAVTVPAREYLVERGNRQ</sequence>
<keyword evidence="1" id="KW-0812">Transmembrane</keyword>